<keyword evidence="1" id="KW-0830">Ubiquinone</keyword>
<proteinExistence type="predicted"/>
<keyword evidence="2" id="KW-1185">Reference proteome</keyword>
<keyword evidence="1" id="KW-0560">Oxidoreductase</keyword>
<accession>A0A381DJI3</accession>
<dbReference type="AlphaFoldDB" id="A0A381DJI3"/>
<dbReference type="STRING" id="32024.GCA_000788295_01476"/>
<dbReference type="EC" id="1.6.5.3" evidence="1"/>
<dbReference type="GeneID" id="93091493"/>
<dbReference type="Proteomes" id="UP000254920">
    <property type="component" value="Unassembled WGS sequence"/>
</dbReference>
<dbReference type="InterPro" id="IPR036868">
    <property type="entry name" value="TusA-like_sf"/>
</dbReference>
<evidence type="ECO:0000313" key="1">
    <source>
        <dbReference type="EMBL" id="SUX10862.1"/>
    </source>
</evidence>
<dbReference type="InterPro" id="IPR032424">
    <property type="entry name" value="NADH-UOR_E"/>
</dbReference>
<sequence>MKRYDLRNQKDNTLNRLKELLDMMKSDEVAIFMFEINDFSIVESSAEIVKEFGCELMNSLKFNQVDWQIVVKRCK</sequence>
<dbReference type="Gene3D" id="3.30.110.40">
    <property type="entry name" value="TusA-like domain"/>
    <property type="match status" value="1"/>
</dbReference>
<gene>
    <name evidence="1" type="ORF">NCTC12475_01073</name>
</gene>
<reference evidence="1 2" key="1">
    <citation type="submission" date="2018-06" db="EMBL/GenBank/DDBJ databases">
        <authorList>
            <consortium name="Pathogen Informatics"/>
            <person name="Doyle S."/>
        </authorList>
    </citation>
    <scope>NUCLEOTIDE SEQUENCE [LARGE SCALE GENOMIC DNA]</scope>
    <source>
        <strain evidence="1 2">NCTC12475</strain>
    </source>
</reference>
<dbReference type="RefSeq" id="WP_089183218.1">
    <property type="nucleotide sequence ID" value="NZ_CP043427.1"/>
</dbReference>
<evidence type="ECO:0000313" key="2">
    <source>
        <dbReference type="Proteomes" id="UP000254920"/>
    </source>
</evidence>
<dbReference type="OrthoDB" id="5358834at2"/>
<organism evidence="1 2">
    <name type="scientific">Campylobacter sputorum subsp. sputorum</name>
    <dbReference type="NCBI Taxonomy" id="32024"/>
    <lineage>
        <taxon>Bacteria</taxon>
        <taxon>Pseudomonadati</taxon>
        <taxon>Campylobacterota</taxon>
        <taxon>Epsilonproteobacteria</taxon>
        <taxon>Campylobacterales</taxon>
        <taxon>Campylobacteraceae</taxon>
        <taxon>Campylobacter</taxon>
    </lineage>
</organism>
<name>A0A381DJI3_9BACT</name>
<protein>
    <submittedName>
        <fullName evidence="1">NADH-ubiquinone oxidoreductase chain E</fullName>
        <ecNumber evidence="1">1.6.5.3</ecNumber>
    </submittedName>
</protein>
<dbReference type="Pfam" id="PF16514">
    <property type="entry name" value="NADH-UOR_E"/>
    <property type="match status" value="1"/>
</dbReference>
<dbReference type="EMBL" id="UFVD01000001">
    <property type="protein sequence ID" value="SUX10862.1"/>
    <property type="molecule type" value="Genomic_DNA"/>
</dbReference>
<dbReference type="GO" id="GO:0016491">
    <property type="term" value="F:oxidoreductase activity"/>
    <property type="evidence" value="ECO:0007669"/>
    <property type="project" value="UniProtKB-KW"/>
</dbReference>